<evidence type="ECO:0000313" key="2">
    <source>
        <dbReference type="EMBL" id="OYR89144.1"/>
    </source>
</evidence>
<keyword evidence="1" id="KW-0472">Membrane</keyword>
<proteinExistence type="predicted"/>
<dbReference type="Proteomes" id="UP000215828">
    <property type="component" value="Unassembled WGS sequence"/>
</dbReference>
<evidence type="ECO:0000313" key="4">
    <source>
        <dbReference type="Proteomes" id="UP000215828"/>
    </source>
</evidence>
<name>A0A256LK94_9LACO</name>
<comment type="caution">
    <text evidence="3">The sequence shown here is derived from an EMBL/GenBank/DDBJ whole genome shotgun (WGS) entry which is preliminary data.</text>
</comment>
<evidence type="ECO:0000256" key="1">
    <source>
        <dbReference type="SAM" id="Phobius"/>
    </source>
</evidence>
<gene>
    <name evidence="2" type="ORF">CBF53_00345</name>
    <name evidence="3" type="ORF">CBF70_00350</name>
</gene>
<evidence type="ECO:0000313" key="5">
    <source>
        <dbReference type="Proteomes" id="UP000216316"/>
    </source>
</evidence>
<feature type="transmembrane region" description="Helical" evidence="1">
    <location>
        <begin position="12"/>
        <end position="31"/>
    </location>
</feature>
<dbReference type="AlphaFoldDB" id="A0A256LK94"/>
<organism evidence="3 4">
    <name type="scientific">Lactobacillus taiwanensis</name>
    <dbReference type="NCBI Taxonomy" id="508451"/>
    <lineage>
        <taxon>Bacteria</taxon>
        <taxon>Bacillati</taxon>
        <taxon>Bacillota</taxon>
        <taxon>Bacilli</taxon>
        <taxon>Lactobacillales</taxon>
        <taxon>Lactobacillaceae</taxon>
        <taxon>Lactobacillus</taxon>
    </lineage>
</organism>
<dbReference type="EMBL" id="NGNV01000001">
    <property type="protein sequence ID" value="OYR89144.1"/>
    <property type="molecule type" value="Genomic_DNA"/>
</dbReference>
<reference evidence="4 5" key="3">
    <citation type="submission" date="2017-09" db="EMBL/GenBank/DDBJ databases">
        <title>Tripartite evolution among Lactobacillus johnsonii, Lactobacillus taiwanensis, Lactobacillus reuteri and their rodent host.</title>
        <authorList>
            <person name="Wang T."/>
            <person name="Knowles S."/>
            <person name="Cheng C."/>
        </authorList>
    </citation>
    <scope>NUCLEOTIDE SEQUENCE [LARGE SCALE GENOMIC DNA]</scope>
    <source>
        <strain evidence="3 4">609q</strain>
        <strain evidence="2 5">609u</strain>
    </source>
</reference>
<dbReference type="EMBL" id="NGNX01000001">
    <property type="protein sequence ID" value="OYR93466.1"/>
    <property type="molecule type" value="Genomic_DNA"/>
</dbReference>
<accession>A0A256LK94</accession>
<protein>
    <submittedName>
        <fullName evidence="3">Uncharacterized protein</fullName>
    </submittedName>
</protein>
<sequence length="66" mass="7907">MDWKSFFRKITITCWMLCLISFLVLIVRYTASDIGSFFAWDYPLIWVFILGCVFCVLAIFWPKKNK</sequence>
<feature type="transmembrane region" description="Helical" evidence="1">
    <location>
        <begin position="43"/>
        <end position="61"/>
    </location>
</feature>
<keyword evidence="1" id="KW-1133">Transmembrane helix</keyword>
<keyword evidence="1" id="KW-0812">Transmembrane</keyword>
<keyword evidence="5" id="KW-1185">Reference proteome</keyword>
<reference evidence="2 5" key="2">
    <citation type="submission" date="2017-05" db="EMBL/GenBank/DDBJ databases">
        <authorList>
            <person name="Lin X.B."/>
            <person name="Stothard P."/>
            <person name="Tasseva G."/>
            <person name="Walter J."/>
        </authorList>
    </citation>
    <scope>NUCLEOTIDE SEQUENCE [LARGE SCALE GENOMIC DNA]</scope>
    <source>
        <strain evidence="2 5">609u</strain>
    </source>
</reference>
<dbReference type="Proteomes" id="UP000216316">
    <property type="component" value="Unassembled WGS sequence"/>
</dbReference>
<evidence type="ECO:0000313" key="3">
    <source>
        <dbReference type="EMBL" id="OYR93466.1"/>
    </source>
</evidence>
<reference evidence="3 4" key="1">
    <citation type="submission" date="2017-04" db="EMBL/GenBank/DDBJ databases">
        <authorList>
            <person name="Afonso C.L."/>
            <person name="Miller P.J."/>
            <person name="Scott M.A."/>
            <person name="Spackman E."/>
            <person name="Goraichik I."/>
            <person name="Dimitrov K.M."/>
            <person name="Suarez D.L."/>
            <person name="Swayne D.E."/>
        </authorList>
    </citation>
    <scope>NUCLEOTIDE SEQUENCE [LARGE SCALE GENOMIC DNA]</scope>
    <source>
        <strain evidence="3 4">609q</strain>
    </source>
</reference>